<dbReference type="EMBL" id="OC881620">
    <property type="protein sequence ID" value="CAD7642370.1"/>
    <property type="molecule type" value="Genomic_DNA"/>
</dbReference>
<keyword evidence="7 8" id="KW-0472">Membrane</keyword>
<evidence type="ECO:0000313" key="10">
    <source>
        <dbReference type="Proteomes" id="UP000759131"/>
    </source>
</evidence>
<dbReference type="InterPro" id="IPR036640">
    <property type="entry name" value="ABC1_TM_sf"/>
</dbReference>
<dbReference type="OrthoDB" id="262778at2759"/>
<feature type="non-terminal residue" evidence="9">
    <location>
        <position position="1"/>
    </location>
</feature>
<protein>
    <submittedName>
        <fullName evidence="9">Uncharacterized protein</fullName>
    </submittedName>
</protein>
<dbReference type="PANTHER" id="PTHR24223:SF443">
    <property type="entry name" value="MULTIDRUG-RESISTANCE LIKE PROTEIN 1, ISOFORM I"/>
    <property type="match status" value="1"/>
</dbReference>
<name>A0A7R9LKW3_9ACAR</name>
<reference evidence="9" key="1">
    <citation type="submission" date="2020-11" db="EMBL/GenBank/DDBJ databases">
        <authorList>
            <person name="Tran Van P."/>
        </authorList>
    </citation>
    <scope>NUCLEOTIDE SEQUENCE</scope>
</reference>
<keyword evidence="4" id="KW-0547">Nucleotide-binding</keyword>
<dbReference type="EMBL" id="CAJPIZ010027045">
    <property type="protein sequence ID" value="CAG2119163.1"/>
    <property type="molecule type" value="Genomic_DNA"/>
</dbReference>
<evidence type="ECO:0000256" key="3">
    <source>
        <dbReference type="ARBA" id="ARBA00022737"/>
    </source>
</evidence>
<dbReference type="PANTHER" id="PTHR24223">
    <property type="entry name" value="ATP-BINDING CASSETTE SUB-FAMILY C"/>
    <property type="match status" value="1"/>
</dbReference>
<dbReference type="GO" id="GO:0012505">
    <property type="term" value="C:endomembrane system"/>
    <property type="evidence" value="ECO:0007669"/>
    <property type="project" value="UniProtKB-SubCell"/>
</dbReference>
<evidence type="ECO:0000313" key="9">
    <source>
        <dbReference type="EMBL" id="CAD7642370.1"/>
    </source>
</evidence>
<dbReference type="Proteomes" id="UP000759131">
    <property type="component" value="Unassembled WGS sequence"/>
</dbReference>
<keyword evidence="6 8" id="KW-1133">Transmembrane helix</keyword>
<gene>
    <name evidence="9" type="ORF">OSB1V03_LOCUS19112</name>
</gene>
<comment type="subcellular location">
    <subcellularLocation>
        <location evidence="1">Endomembrane system</location>
        <topology evidence="1">Multi-pass membrane protein</topology>
    </subcellularLocation>
</comment>
<evidence type="ECO:0000256" key="5">
    <source>
        <dbReference type="ARBA" id="ARBA00022840"/>
    </source>
</evidence>
<dbReference type="GO" id="GO:0005524">
    <property type="term" value="F:ATP binding"/>
    <property type="evidence" value="ECO:0007669"/>
    <property type="project" value="UniProtKB-KW"/>
</dbReference>
<evidence type="ECO:0000256" key="1">
    <source>
        <dbReference type="ARBA" id="ARBA00004127"/>
    </source>
</evidence>
<dbReference type="InterPro" id="IPR050173">
    <property type="entry name" value="ABC_transporter_C-like"/>
</dbReference>
<keyword evidence="10" id="KW-1185">Reference proteome</keyword>
<dbReference type="AlphaFoldDB" id="A0A7R9LKW3"/>
<keyword evidence="5" id="KW-0067">ATP-binding</keyword>
<accession>A0A7R9LKW3</accession>
<organism evidence="9">
    <name type="scientific">Medioppia subpectinata</name>
    <dbReference type="NCBI Taxonomy" id="1979941"/>
    <lineage>
        <taxon>Eukaryota</taxon>
        <taxon>Metazoa</taxon>
        <taxon>Ecdysozoa</taxon>
        <taxon>Arthropoda</taxon>
        <taxon>Chelicerata</taxon>
        <taxon>Arachnida</taxon>
        <taxon>Acari</taxon>
        <taxon>Acariformes</taxon>
        <taxon>Sarcoptiformes</taxon>
        <taxon>Oribatida</taxon>
        <taxon>Brachypylina</taxon>
        <taxon>Oppioidea</taxon>
        <taxon>Oppiidae</taxon>
        <taxon>Medioppia</taxon>
    </lineage>
</organism>
<dbReference type="GO" id="GO:0042626">
    <property type="term" value="F:ATPase-coupled transmembrane transporter activity"/>
    <property type="evidence" value="ECO:0007669"/>
    <property type="project" value="TreeGrafter"/>
</dbReference>
<evidence type="ECO:0000256" key="4">
    <source>
        <dbReference type="ARBA" id="ARBA00022741"/>
    </source>
</evidence>
<dbReference type="GO" id="GO:0016020">
    <property type="term" value="C:membrane"/>
    <property type="evidence" value="ECO:0007669"/>
    <property type="project" value="InterPro"/>
</dbReference>
<evidence type="ECO:0000256" key="8">
    <source>
        <dbReference type="SAM" id="Phobius"/>
    </source>
</evidence>
<proteinExistence type="predicted"/>
<keyword evidence="3" id="KW-0677">Repeat</keyword>
<evidence type="ECO:0000256" key="7">
    <source>
        <dbReference type="ARBA" id="ARBA00023136"/>
    </source>
</evidence>
<feature type="transmembrane region" description="Helical" evidence="8">
    <location>
        <begin position="205"/>
        <end position="227"/>
    </location>
</feature>
<evidence type="ECO:0000256" key="6">
    <source>
        <dbReference type="ARBA" id="ARBA00022989"/>
    </source>
</evidence>
<keyword evidence="2 8" id="KW-0812">Transmembrane</keyword>
<evidence type="ECO:0000256" key="2">
    <source>
        <dbReference type="ARBA" id="ARBA00022692"/>
    </source>
</evidence>
<dbReference type="Gene3D" id="1.20.1560.10">
    <property type="entry name" value="ABC transporter type 1, transmembrane domain"/>
    <property type="match status" value="1"/>
</dbReference>
<feature type="non-terminal residue" evidence="9">
    <location>
        <position position="306"/>
    </location>
</feature>
<dbReference type="SUPFAM" id="SSF90123">
    <property type="entry name" value="ABC transporter transmembrane region"/>
    <property type="match status" value="1"/>
</dbReference>
<feature type="transmembrane region" description="Helical" evidence="8">
    <location>
        <begin position="247"/>
        <end position="270"/>
    </location>
</feature>
<sequence length="306" mass="36107">YSYNKDLDITWNTENPDFTQCFHDTTLTWTPCAIFWVLSTIETYRIIQSKRVPLSWTFLNITKFEGINEKTTDLVFITQMAYCPIIICQFILSCFADTIVTIKDRNYKVEECPRNRASILSILTFWWVNPLVRLGHKRPLTLMDMWSPNEEFITEYNLKNFNRHYYKSYPKSRIFPISGSNFNVVRQKNEIKRSPGILMPLMKTYWRFVIVLVLFRLSSALITFINPTVLDWFITFMSDPSQPIWRGFLYCFALLGQLMLSSLVSTHSMYYSQLMRLKMRACISNTIYKKSLVLSTDGRKSFTIGE</sequence>